<dbReference type="SUPFAM" id="SSF52540">
    <property type="entry name" value="P-loop containing nucleoside triphosphate hydrolases"/>
    <property type="match status" value="1"/>
</dbReference>
<name>A0A2T1M0S5_9CHRO</name>
<dbReference type="EMBL" id="PXOH01000004">
    <property type="protein sequence ID" value="PSF38300.1"/>
    <property type="molecule type" value="Genomic_DNA"/>
</dbReference>
<dbReference type="CDD" id="cd03235">
    <property type="entry name" value="ABC_Metallic_Cations"/>
    <property type="match status" value="1"/>
</dbReference>
<dbReference type="Pfam" id="PF00005">
    <property type="entry name" value="ABC_tran"/>
    <property type="match status" value="1"/>
</dbReference>
<evidence type="ECO:0000313" key="6">
    <source>
        <dbReference type="EMBL" id="PSF38300.1"/>
    </source>
</evidence>
<dbReference type="InterPro" id="IPR017871">
    <property type="entry name" value="ABC_transporter-like_CS"/>
</dbReference>
<dbReference type="GO" id="GO:0005524">
    <property type="term" value="F:ATP binding"/>
    <property type="evidence" value="ECO:0007669"/>
    <property type="project" value="UniProtKB-KW"/>
</dbReference>
<keyword evidence="2" id="KW-0813">Transport</keyword>
<keyword evidence="4 6" id="KW-0067">ATP-binding</keyword>
<evidence type="ECO:0000256" key="2">
    <source>
        <dbReference type="ARBA" id="ARBA00022448"/>
    </source>
</evidence>
<evidence type="ECO:0000256" key="1">
    <source>
        <dbReference type="ARBA" id="ARBA00005417"/>
    </source>
</evidence>
<comment type="similarity">
    <text evidence="1">Belongs to the ABC transporter superfamily.</text>
</comment>
<sequence>MLEVNDLTVSYRNSWAVQDVSFCLQPGQMTGLLGPNGAGKSTVVKAVLGLIPKASGIVRYASRPLKRQLKKVSYVPQRSQIDWDYPVTVENVVMMGRIPATGWFRKPDRNSYNIVRDALERVGMWNYRQRQIGELSGGQQQRVFIARALAQQANLLFFDEPLAGVDSQTETIIFDVFQELKSEQKTLLVITHDLGESLEHYDQLLLLNKSLIAVGAKKDVMTQENLKKAYGHHLNHLFI</sequence>
<feature type="domain" description="ABC transporter" evidence="5">
    <location>
        <begin position="2"/>
        <end position="234"/>
    </location>
</feature>
<dbReference type="Proteomes" id="UP000239001">
    <property type="component" value="Unassembled WGS sequence"/>
</dbReference>
<organism evidence="6 7">
    <name type="scientific">Aphanothece hegewaldii CCALA 016</name>
    <dbReference type="NCBI Taxonomy" id="2107694"/>
    <lineage>
        <taxon>Bacteria</taxon>
        <taxon>Bacillati</taxon>
        <taxon>Cyanobacteriota</taxon>
        <taxon>Cyanophyceae</taxon>
        <taxon>Oscillatoriophycideae</taxon>
        <taxon>Chroococcales</taxon>
        <taxon>Aphanothecaceae</taxon>
        <taxon>Aphanothece</taxon>
    </lineage>
</organism>
<evidence type="ECO:0000259" key="5">
    <source>
        <dbReference type="PROSITE" id="PS50893"/>
    </source>
</evidence>
<dbReference type="InterPro" id="IPR003439">
    <property type="entry name" value="ABC_transporter-like_ATP-bd"/>
</dbReference>
<reference evidence="6 7" key="2">
    <citation type="submission" date="2018-03" db="EMBL/GenBank/DDBJ databases">
        <authorList>
            <person name="Keele B.F."/>
        </authorList>
    </citation>
    <scope>NUCLEOTIDE SEQUENCE [LARGE SCALE GENOMIC DNA]</scope>
    <source>
        <strain evidence="6 7">CCALA 016</strain>
    </source>
</reference>
<dbReference type="InterPro" id="IPR050153">
    <property type="entry name" value="Metal_Ion_Import_ABC"/>
</dbReference>
<evidence type="ECO:0000313" key="7">
    <source>
        <dbReference type="Proteomes" id="UP000239001"/>
    </source>
</evidence>
<evidence type="ECO:0000256" key="3">
    <source>
        <dbReference type="ARBA" id="ARBA00022741"/>
    </source>
</evidence>
<dbReference type="SMART" id="SM00382">
    <property type="entry name" value="AAA"/>
    <property type="match status" value="1"/>
</dbReference>
<dbReference type="PROSITE" id="PS50893">
    <property type="entry name" value="ABC_TRANSPORTER_2"/>
    <property type="match status" value="1"/>
</dbReference>
<comment type="caution">
    <text evidence="6">The sequence shown here is derived from an EMBL/GenBank/DDBJ whole genome shotgun (WGS) entry which is preliminary data.</text>
</comment>
<dbReference type="AlphaFoldDB" id="A0A2T1M0S5"/>
<accession>A0A2T1M0S5</accession>
<proteinExistence type="inferred from homology"/>
<dbReference type="PANTHER" id="PTHR42734">
    <property type="entry name" value="METAL TRANSPORT SYSTEM ATP-BINDING PROTEIN TM_0124-RELATED"/>
    <property type="match status" value="1"/>
</dbReference>
<dbReference type="FunFam" id="3.40.50.300:FF:000134">
    <property type="entry name" value="Iron-enterobactin ABC transporter ATP-binding protein"/>
    <property type="match status" value="1"/>
</dbReference>
<keyword evidence="3" id="KW-0547">Nucleotide-binding</keyword>
<dbReference type="InterPro" id="IPR003593">
    <property type="entry name" value="AAA+_ATPase"/>
</dbReference>
<dbReference type="RefSeq" id="WP_106455742.1">
    <property type="nucleotide sequence ID" value="NZ_PXOH01000004.1"/>
</dbReference>
<evidence type="ECO:0000256" key="4">
    <source>
        <dbReference type="ARBA" id="ARBA00022840"/>
    </source>
</evidence>
<keyword evidence="7" id="KW-1185">Reference proteome</keyword>
<dbReference type="Gene3D" id="3.40.50.300">
    <property type="entry name" value="P-loop containing nucleotide triphosphate hydrolases"/>
    <property type="match status" value="1"/>
</dbReference>
<dbReference type="InterPro" id="IPR027417">
    <property type="entry name" value="P-loop_NTPase"/>
</dbReference>
<dbReference type="OrthoDB" id="9806726at2"/>
<gene>
    <name evidence="6" type="ORF">C7H19_04715</name>
</gene>
<protein>
    <submittedName>
        <fullName evidence="6">Manganese ABC transporter ATP-binding protein</fullName>
    </submittedName>
</protein>
<reference evidence="6 7" key="1">
    <citation type="submission" date="2018-03" db="EMBL/GenBank/DDBJ databases">
        <title>The ancient ancestry and fast evolution of plastids.</title>
        <authorList>
            <person name="Moore K.R."/>
            <person name="Magnabosco C."/>
            <person name="Momper L."/>
            <person name="Gold D.A."/>
            <person name="Bosak T."/>
            <person name="Fournier G.P."/>
        </authorList>
    </citation>
    <scope>NUCLEOTIDE SEQUENCE [LARGE SCALE GENOMIC DNA]</scope>
    <source>
        <strain evidence="6 7">CCALA 016</strain>
    </source>
</reference>
<dbReference type="GO" id="GO:0016887">
    <property type="term" value="F:ATP hydrolysis activity"/>
    <property type="evidence" value="ECO:0007669"/>
    <property type="project" value="InterPro"/>
</dbReference>
<dbReference type="PANTHER" id="PTHR42734:SF5">
    <property type="entry name" value="IRON TRANSPORT SYSTEM ATP-BINDING PROTEIN HI_0361-RELATED"/>
    <property type="match status" value="1"/>
</dbReference>
<dbReference type="PROSITE" id="PS00211">
    <property type="entry name" value="ABC_TRANSPORTER_1"/>
    <property type="match status" value="1"/>
</dbReference>